<dbReference type="EMBL" id="AP024238">
    <property type="protein sequence ID" value="BCO28787.1"/>
    <property type="molecule type" value="Genomic_DNA"/>
</dbReference>
<name>A0ABM7MQZ3_9BURK</name>
<accession>A0ABM7MQZ3</accession>
<organism evidence="1 2">
    <name type="scientific">Rhodoferax lithotrophicus</name>
    <dbReference type="NCBI Taxonomy" id="2798804"/>
    <lineage>
        <taxon>Bacteria</taxon>
        <taxon>Pseudomonadati</taxon>
        <taxon>Pseudomonadota</taxon>
        <taxon>Betaproteobacteria</taxon>
        <taxon>Burkholderiales</taxon>
        <taxon>Comamonadaceae</taxon>
        <taxon>Rhodoferax</taxon>
    </lineage>
</organism>
<evidence type="ECO:0000313" key="2">
    <source>
        <dbReference type="Proteomes" id="UP000824366"/>
    </source>
</evidence>
<protein>
    <submittedName>
        <fullName evidence="1">Uncharacterized protein</fullName>
    </submittedName>
</protein>
<reference evidence="1 2" key="1">
    <citation type="journal article" date="2021" name="Microbiol. Spectr.">
        <title>A Single Bacterium Capable of Oxidation and Reduction of Iron at Circumneutral pH.</title>
        <authorList>
            <person name="Kato S."/>
            <person name="Ohkuma M."/>
        </authorList>
    </citation>
    <scope>NUCLEOTIDE SEQUENCE [LARGE SCALE GENOMIC DNA]</scope>
    <source>
        <strain evidence="1 2">MIZ03</strain>
    </source>
</reference>
<dbReference type="Proteomes" id="UP000824366">
    <property type="component" value="Chromosome"/>
</dbReference>
<sequence length="42" mass="4595">MMGAACPEVGRASNGKIQRIVRVCMIRRLIPMDLTTPKPSPV</sequence>
<proteinExistence type="predicted"/>
<evidence type="ECO:0000313" key="1">
    <source>
        <dbReference type="EMBL" id="BCO28787.1"/>
    </source>
</evidence>
<gene>
    <name evidence="1" type="ORF">MIZ03_3697</name>
</gene>
<keyword evidence="2" id="KW-1185">Reference proteome</keyword>